<feature type="compositionally biased region" description="Low complexity" evidence="1">
    <location>
        <begin position="56"/>
        <end position="70"/>
    </location>
</feature>
<dbReference type="InterPro" id="IPR000608">
    <property type="entry name" value="UBC"/>
</dbReference>
<dbReference type="AlphaFoldDB" id="A0A8S1CXX1"/>
<dbReference type="SUPFAM" id="SSF54495">
    <property type="entry name" value="UBC-like"/>
    <property type="match status" value="1"/>
</dbReference>
<dbReference type="Proteomes" id="UP000494165">
    <property type="component" value="Unassembled WGS sequence"/>
</dbReference>
<accession>A0A8S1CXX1</accession>
<evidence type="ECO:0000259" key="2">
    <source>
        <dbReference type="PROSITE" id="PS50127"/>
    </source>
</evidence>
<dbReference type="EMBL" id="CADEPI010000103">
    <property type="protein sequence ID" value="CAB3374732.1"/>
    <property type="molecule type" value="Genomic_DNA"/>
</dbReference>
<sequence>MGKVLGKVESKEDIAAALNFSNNEEAVYRKVLPPEEKSERISIKISGPSSNAISCSSSCSSSASSTGSSPPKRIKRISPIVPGASNENNVMVARLRRIIKELTALQASIHLRIGLQLRDNDLATWEVEMYHVDSDSELCQQMYLMGMDHLLLELCFTSEFPYSPPTLKVLCPELHDPSHELIKRGGGVDMQRLAPGWTSYTSVESLFMQFEVLLAKLRVELKRSPS</sequence>
<dbReference type="OrthoDB" id="109543at2759"/>
<organism evidence="3 4">
    <name type="scientific">Cloeon dipterum</name>
    <dbReference type="NCBI Taxonomy" id="197152"/>
    <lineage>
        <taxon>Eukaryota</taxon>
        <taxon>Metazoa</taxon>
        <taxon>Ecdysozoa</taxon>
        <taxon>Arthropoda</taxon>
        <taxon>Hexapoda</taxon>
        <taxon>Insecta</taxon>
        <taxon>Pterygota</taxon>
        <taxon>Palaeoptera</taxon>
        <taxon>Ephemeroptera</taxon>
        <taxon>Pisciforma</taxon>
        <taxon>Baetidae</taxon>
        <taxon>Cloeon</taxon>
    </lineage>
</organism>
<feature type="region of interest" description="Disordered" evidence="1">
    <location>
        <begin position="56"/>
        <end position="80"/>
    </location>
</feature>
<dbReference type="Gene3D" id="3.10.110.10">
    <property type="entry name" value="Ubiquitin Conjugating Enzyme"/>
    <property type="match status" value="1"/>
</dbReference>
<proteinExistence type="predicted"/>
<evidence type="ECO:0000313" key="4">
    <source>
        <dbReference type="Proteomes" id="UP000494165"/>
    </source>
</evidence>
<feature type="domain" description="UBC core" evidence="2">
    <location>
        <begin position="93"/>
        <end position="226"/>
    </location>
</feature>
<protein>
    <recommendedName>
        <fullName evidence="2">UBC core domain-containing protein</fullName>
    </recommendedName>
</protein>
<evidence type="ECO:0000256" key="1">
    <source>
        <dbReference type="SAM" id="MobiDB-lite"/>
    </source>
</evidence>
<name>A0A8S1CXX1_9INSE</name>
<gene>
    <name evidence="3" type="ORF">CLODIP_2_CD04800</name>
</gene>
<keyword evidence="4" id="KW-1185">Reference proteome</keyword>
<reference evidence="3 4" key="1">
    <citation type="submission" date="2020-04" db="EMBL/GenBank/DDBJ databases">
        <authorList>
            <person name="Alioto T."/>
            <person name="Alioto T."/>
            <person name="Gomez Garrido J."/>
        </authorList>
    </citation>
    <scope>NUCLEOTIDE SEQUENCE [LARGE SCALE GENOMIC DNA]</scope>
</reference>
<comment type="caution">
    <text evidence="3">The sequence shown here is derived from an EMBL/GenBank/DDBJ whole genome shotgun (WGS) entry which is preliminary data.</text>
</comment>
<evidence type="ECO:0000313" key="3">
    <source>
        <dbReference type="EMBL" id="CAB3374732.1"/>
    </source>
</evidence>
<dbReference type="InterPro" id="IPR016135">
    <property type="entry name" value="UBQ-conjugating_enzyme/RWD"/>
</dbReference>
<dbReference type="PROSITE" id="PS50127">
    <property type="entry name" value="UBC_2"/>
    <property type="match status" value="1"/>
</dbReference>